<accession>A0A5N6RCR9</accession>
<dbReference type="PANTHER" id="PTHR37245">
    <property type="entry name" value="PAMP-INDUCED SECRETED PEPTIDE 1"/>
    <property type="match status" value="1"/>
</dbReference>
<dbReference type="PANTHER" id="PTHR37245:SF4">
    <property type="entry name" value="PAMP-INDUCED SECRETED PEPTIDE 1"/>
    <property type="match status" value="1"/>
</dbReference>
<dbReference type="AlphaFoldDB" id="A0A5N6RCR9"/>
<feature type="chain" id="PRO_5024359155" evidence="1">
    <location>
        <begin position="28"/>
        <end position="72"/>
    </location>
</feature>
<evidence type="ECO:0000313" key="2">
    <source>
        <dbReference type="EMBL" id="KAE8076609.1"/>
    </source>
</evidence>
<proteinExistence type="predicted"/>
<dbReference type="InterPro" id="IPR040273">
    <property type="entry name" value="PIP1"/>
</dbReference>
<dbReference type="OrthoDB" id="1872350at2759"/>
<dbReference type="EMBL" id="CM017326">
    <property type="protein sequence ID" value="KAE8076609.1"/>
    <property type="molecule type" value="Genomic_DNA"/>
</dbReference>
<name>A0A5N6RCR9_9ROSI</name>
<feature type="signal peptide" evidence="1">
    <location>
        <begin position="1"/>
        <end position="27"/>
    </location>
</feature>
<keyword evidence="1" id="KW-0732">Signal</keyword>
<sequence length="72" mass="8012">MNFRKAITLLIIFVISVAILIHARVEAARVLSEDFGGAIHLEAYSSIYERAKHSMAYWMERLPSGPSPGDGH</sequence>
<keyword evidence="3" id="KW-1185">Reference proteome</keyword>
<organism evidence="2 3">
    <name type="scientific">Carpinus fangiana</name>
    <dbReference type="NCBI Taxonomy" id="176857"/>
    <lineage>
        <taxon>Eukaryota</taxon>
        <taxon>Viridiplantae</taxon>
        <taxon>Streptophyta</taxon>
        <taxon>Embryophyta</taxon>
        <taxon>Tracheophyta</taxon>
        <taxon>Spermatophyta</taxon>
        <taxon>Magnoliopsida</taxon>
        <taxon>eudicotyledons</taxon>
        <taxon>Gunneridae</taxon>
        <taxon>Pentapetalae</taxon>
        <taxon>rosids</taxon>
        <taxon>fabids</taxon>
        <taxon>Fagales</taxon>
        <taxon>Betulaceae</taxon>
        <taxon>Carpinus</taxon>
    </lineage>
</organism>
<evidence type="ECO:0000313" key="3">
    <source>
        <dbReference type="Proteomes" id="UP000327013"/>
    </source>
</evidence>
<gene>
    <name evidence="2" type="ORF">FH972_015246</name>
</gene>
<evidence type="ECO:0000256" key="1">
    <source>
        <dbReference type="SAM" id="SignalP"/>
    </source>
</evidence>
<dbReference type="GO" id="GO:0006952">
    <property type="term" value="P:defense response"/>
    <property type="evidence" value="ECO:0007669"/>
    <property type="project" value="InterPro"/>
</dbReference>
<protein>
    <submittedName>
        <fullName evidence="2">Uncharacterized protein</fullName>
    </submittedName>
</protein>
<reference evidence="2 3" key="1">
    <citation type="submission" date="2019-06" db="EMBL/GenBank/DDBJ databases">
        <title>A chromosomal-level reference genome of Carpinus fangiana (Coryloideae, Betulaceae).</title>
        <authorList>
            <person name="Yang X."/>
            <person name="Wang Z."/>
            <person name="Zhang L."/>
            <person name="Hao G."/>
            <person name="Liu J."/>
            <person name="Yang Y."/>
        </authorList>
    </citation>
    <scope>NUCLEOTIDE SEQUENCE [LARGE SCALE GENOMIC DNA]</scope>
    <source>
        <strain evidence="2">Cfa_2016G</strain>
        <tissue evidence="2">Leaf</tissue>
    </source>
</reference>
<dbReference type="Proteomes" id="UP000327013">
    <property type="component" value="Chromosome 6"/>
</dbReference>